<sequence>MVLPSIPLVISRAHVQGT</sequence>
<reference evidence="1" key="1">
    <citation type="submission" date="2014-09" db="EMBL/GenBank/DDBJ databases">
        <authorList>
            <person name="Magalhaes I.L.F."/>
            <person name="Oliveira U."/>
            <person name="Santos F.R."/>
            <person name="Vidigal T.H.D.A."/>
            <person name="Brescovit A.D."/>
            <person name="Santos A.J."/>
        </authorList>
    </citation>
    <scope>NUCLEOTIDE SEQUENCE</scope>
    <source>
        <tissue evidence="1">Shoot tissue taken approximately 20 cm above the soil surface</tissue>
    </source>
</reference>
<proteinExistence type="predicted"/>
<protein>
    <submittedName>
        <fullName evidence="1">Uncharacterized protein</fullName>
    </submittedName>
</protein>
<reference evidence="1" key="2">
    <citation type="journal article" date="2015" name="Data Brief">
        <title>Shoot transcriptome of the giant reed, Arundo donax.</title>
        <authorList>
            <person name="Barrero R.A."/>
            <person name="Guerrero F.D."/>
            <person name="Moolhuijzen P."/>
            <person name="Goolsby J.A."/>
            <person name="Tidwell J."/>
            <person name="Bellgard S.E."/>
            <person name="Bellgard M.I."/>
        </authorList>
    </citation>
    <scope>NUCLEOTIDE SEQUENCE</scope>
    <source>
        <tissue evidence="1">Shoot tissue taken approximately 20 cm above the soil surface</tissue>
    </source>
</reference>
<dbReference type="EMBL" id="GBRH01209325">
    <property type="protein sequence ID" value="JAD88570.1"/>
    <property type="molecule type" value="Transcribed_RNA"/>
</dbReference>
<accession>A0A0A9DSD4</accession>
<name>A0A0A9DSD4_ARUDO</name>
<evidence type="ECO:0000313" key="1">
    <source>
        <dbReference type="EMBL" id="JAD88570.1"/>
    </source>
</evidence>
<dbReference type="AlphaFoldDB" id="A0A0A9DSD4"/>
<organism evidence="1">
    <name type="scientific">Arundo donax</name>
    <name type="common">Giant reed</name>
    <name type="synonym">Donax arundinaceus</name>
    <dbReference type="NCBI Taxonomy" id="35708"/>
    <lineage>
        <taxon>Eukaryota</taxon>
        <taxon>Viridiplantae</taxon>
        <taxon>Streptophyta</taxon>
        <taxon>Embryophyta</taxon>
        <taxon>Tracheophyta</taxon>
        <taxon>Spermatophyta</taxon>
        <taxon>Magnoliopsida</taxon>
        <taxon>Liliopsida</taxon>
        <taxon>Poales</taxon>
        <taxon>Poaceae</taxon>
        <taxon>PACMAD clade</taxon>
        <taxon>Arundinoideae</taxon>
        <taxon>Arundineae</taxon>
        <taxon>Arundo</taxon>
    </lineage>
</organism>